<sequence>MLAPKESICWECRQWQRQYGWLLNNHSLYVYNGLMREFMKKFKFQGDYGLRFVFQETFNLFLQEFAYDVLVPIPISPHTWKTRGFNQTTALLTLPYTEALKTIADNKQTQSAKTREERLKTPQIFELTNPQKIAHQRVLLVDDVYTTGRTLYHAAVLCRQAGCQTVSSATLSS</sequence>
<dbReference type="Gene3D" id="3.40.50.2020">
    <property type="match status" value="1"/>
</dbReference>
<dbReference type="AlphaFoldDB" id="A0A0R1P4P2"/>
<name>A0A0R1P4P2_LIMMU</name>
<dbReference type="PANTHER" id="PTHR47505">
    <property type="entry name" value="DNA UTILIZATION PROTEIN YHGH"/>
    <property type="match status" value="1"/>
</dbReference>
<organism evidence="3 4">
    <name type="scientific">Limosilactobacillus mucosae DSM 13345</name>
    <dbReference type="NCBI Taxonomy" id="1423771"/>
    <lineage>
        <taxon>Bacteria</taxon>
        <taxon>Bacillati</taxon>
        <taxon>Bacillota</taxon>
        <taxon>Bacilli</taxon>
        <taxon>Lactobacillales</taxon>
        <taxon>Lactobacillaceae</taxon>
        <taxon>Limosilactobacillus</taxon>
    </lineage>
</organism>
<dbReference type="PATRIC" id="fig|1423771.3.peg.98"/>
<protein>
    <submittedName>
        <fullName evidence="3">Competence protein</fullName>
    </submittedName>
</protein>
<evidence type="ECO:0000313" key="4">
    <source>
        <dbReference type="Proteomes" id="UP000050901"/>
    </source>
</evidence>
<dbReference type="InterPro" id="IPR000836">
    <property type="entry name" value="PRTase_dom"/>
</dbReference>
<evidence type="ECO:0000256" key="1">
    <source>
        <dbReference type="ARBA" id="ARBA00008007"/>
    </source>
</evidence>
<dbReference type="EMBL" id="AZEQ01000001">
    <property type="protein sequence ID" value="KRL27582.1"/>
    <property type="molecule type" value="Genomic_DNA"/>
</dbReference>
<reference evidence="3 4" key="1">
    <citation type="journal article" date="2015" name="Genome Announc.">
        <title>Expanding the biotechnology potential of lactobacilli through comparative genomics of 213 strains and associated genera.</title>
        <authorList>
            <person name="Sun Z."/>
            <person name="Harris H.M."/>
            <person name="McCann A."/>
            <person name="Guo C."/>
            <person name="Argimon S."/>
            <person name="Zhang W."/>
            <person name="Yang X."/>
            <person name="Jeffery I.B."/>
            <person name="Cooney J.C."/>
            <person name="Kagawa T.F."/>
            <person name="Liu W."/>
            <person name="Song Y."/>
            <person name="Salvetti E."/>
            <person name="Wrobel A."/>
            <person name="Rasinkangas P."/>
            <person name="Parkhill J."/>
            <person name="Rea M.C."/>
            <person name="O'Sullivan O."/>
            <person name="Ritari J."/>
            <person name="Douillard F.P."/>
            <person name="Paul Ross R."/>
            <person name="Yang R."/>
            <person name="Briner A.E."/>
            <person name="Felis G.E."/>
            <person name="de Vos W.M."/>
            <person name="Barrangou R."/>
            <person name="Klaenhammer T.R."/>
            <person name="Caufield P.W."/>
            <person name="Cui Y."/>
            <person name="Zhang H."/>
            <person name="O'Toole P.W."/>
        </authorList>
    </citation>
    <scope>NUCLEOTIDE SEQUENCE [LARGE SCALE GENOMIC DNA]</scope>
    <source>
        <strain evidence="3 4">DSM 13345</strain>
    </source>
</reference>
<accession>A0A0R1P4P2</accession>
<comment type="similarity">
    <text evidence="1">Belongs to the ComF/GntX family.</text>
</comment>
<gene>
    <name evidence="3" type="ORF">FC47_GL000098</name>
</gene>
<comment type="caution">
    <text evidence="3">The sequence shown here is derived from an EMBL/GenBank/DDBJ whole genome shotgun (WGS) entry which is preliminary data.</text>
</comment>
<dbReference type="CDD" id="cd06223">
    <property type="entry name" value="PRTases_typeI"/>
    <property type="match status" value="1"/>
</dbReference>
<dbReference type="Proteomes" id="UP000050901">
    <property type="component" value="Unassembled WGS sequence"/>
</dbReference>
<evidence type="ECO:0000313" key="3">
    <source>
        <dbReference type="EMBL" id="KRL27582.1"/>
    </source>
</evidence>
<evidence type="ECO:0000259" key="2">
    <source>
        <dbReference type="Pfam" id="PF00156"/>
    </source>
</evidence>
<dbReference type="Pfam" id="PF00156">
    <property type="entry name" value="Pribosyltran"/>
    <property type="match status" value="1"/>
</dbReference>
<dbReference type="PANTHER" id="PTHR47505:SF1">
    <property type="entry name" value="DNA UTILIZATION PROTEIN YHGH"/>
    <property type="match status" value="1"/>
</dbReference>
<dbReference type="InterPro" id="IPR051910">
    <property type="entry name" value="ComF/GntX_DNA_util-trans"/>
</dbReference>
<dbReference type="InterPro" id="IPR029057">
    <property type="entry name" value="PRTase-like"/>
</dbReference>
<proteinExistence type="inferred from homology"/>
<feature type="domain" description="Phosphoribosyltransferase" evidence="2">
    <location>
        <begin position="89"/>
        <end position="171"/>
    </location>
</feature>
<dbReference type="SUPFAM" id="SSF53271">
    <property type="entry name" value="PRTase-like"/>
    <property type="match status" value="1"/>
</dbReference>